<dbReference type="RefSeq" id="WP_377818167.1">
    <property type="nucleotide sequence ID" value="NZ_JBHSLU010000164.1"/>
</dbReference>
<gene>
    <name evidence="8" type="ORF">ACFPN9_29965</name>
</gene>
<keyword evidence="4 7" id="KW-0949">S-adenosyl-L-methionine</keyword>
<sequence>MGRDEPIFIDAFAGCGGLSLGLLKAGWQGLFAIEKDAFAFDTLRHNLIEDGGRHQFAWPEWLAKKPWTIESLMEIHGDQLVALRGKVDLLAGGPPCQGFSSAGRRRPSDPRNQLVERYLEFVDTVRPRMVLIENVRGITYDFVGGEEAEDTRCPSSDNLRLLRRLRNGGSGSSGFEVMRPAADAASVCAGLSGA</sequence>
<evidence type="ECO:0000256" key="4">
    <source>
        <dbReference type="ARBA" id="ARBA00022691"/>
    </source>
</evidence>
<evidence type="ECO:0000256" key="6">
    <source>
        <dbReference type="ARBA" id="ARBA00047422"/>
    </source>
</evidence>
<dbReference type="GO" id="GO:0032259">
    <property type="term" value="P:methylation"/>
    <property type="evidence" value="ECO:0007669"/>
    <property type="project" value="UniProtKB-KW"/>
</dbReference>
<dbReference type="InterPro" id="IPR018117">
    <property type="entry name" value="C5_DNA_meth_AS"/>
</dbReference>
<dbReference type="PROSITE" id="PS51679">
    <property type="entry name" value="SAM_MT_C5"/>
    <property type="match status" value="1"/>
</dbReference>
<dbReference type="SUPFAM" id="SSF53335">
    <property type="entry name" value="S-adenosyl-L-methionine-dependent methyltransferases"/>
    <property type="match status" value="1"/>
</dbReference>
<evidence type="ECO:0000313" key="9">
    <source>
        <dbReference type="Proteomes" id="UP001596060"/>
    </source>
</evidence>
<dbReference type="Proteomes" id="UP001596060">
    <property type="component" value="Unassembled WGS sequence"/>
</dbReference>
<dbReference type="PANTHER" id="PTHR10629">
    <property type="entry name" value="CYTOSINE-SPECIFIC METHYLTRANSFERASE"/>
    <property type="match status" value="1"/>
</dbReference>
<evidence type="ECO:0000256" key="5">
    <source>
        <dbReference type="ARBA" id="ARBA00022747"/>
    </source>
</evidence>
<name>A0ABW0PB78_9HYPH</name>
<protein>
    <recommendedName>
        <fullName evidence="1">DNA (cytosine-5-)-methyltransferase</fullName>
        <ecNumber evidence="1">2.1.1.37</ecNumber>
    </recommendedName>
</protein>
<reference evidence="9" key="1">
    <citation type="journal article" date="2019" name="Int. J. Syst. Evol. Microbiol.">
        <title>The Global Catalogue of Microorganisms (GCM) 10K type strain sequencing project: providing services to taxonomists for standard genome sequencing and annotation.</title>
        <authorList>
            <consortium name="The Broad Institute Genomics Platform"/>
            <consortium name="The Broad Institute Genome Sequencing Center for Infectious Disease"/>
            <person name="Wu L."/>
            <person name="Ma J."/>
        </authorList>
    </citation>
    <scope>NUCLEOTIDE SEQUENCE [LARGE SCALE GENOMIC DNA]</scope>
    <source>
        <strain evidence="9">CCUG 43117</strain>
    </source>
</reference>
<dbReference type="PANTHER" id="PTHR10629:SF52">
    <property type="entry name" value="DNA (CYTOSINE-5)-METHYLTRANSFERASE 1"/>
    <property type="match status" value="1"/>
</dbReference>
<evidence type="ECO:0000256" key="1">
    <source>
        <dbReference type="ARBA" id="ARBA00011975"/>
    </source>
</evidence>
<dbReference type="EMBL" id="JBHSLU010000164">
    <property type="protein sequence ID" value="MFC5509443.1"/>
    <property type="molecule type" value="Genomic_DNA"/>
</dbReference>
<evidence type="ECO:0000256" key="7">
    <source>
        <dbReference type="PROSITE-ProRule" id="PRU01016"/>
    </source>
</evidence>
<comment type="caution">
    <text evidence="8">The sequence shown here is derived from an EMBL/GenBank/DDBJ whole genome shotgun (WGS) entry which is preliminary data.</text>
</comment>
<dbReference type="InterPro" id="IPR001525">
    <property type="entry name" value="C5_MeTfrase"/>
</dbReference>
<dbReference type="InterPro" id="IPR029063">
    <property type="entry name" value="SAM-dependent_MTases_sf"/>
</dbReference>
<keyword evidence="9" id="KW-1185">Reference proteome</keyword>
<dbReference type="EC" id="2.1.1.37" evidence="1"/>
<keyword evidence="2 7" id="KW-0489">Methyltransferase</keyword>
<dbReference type="Gene3D" id="3.40.50.150">
    <property type="entry name" value="Vaccinia Virus protein VP39"/>
    <property type="match status" value="1"/>
</dbReference>
<dbReference type="GO" id="GO:0008168">
    <property type="term" value="F:methyltransferase activity"/>
    <property type="evidence" value="ECO:0007669"/>
    <property type="project" value="UniProtKB-KW"/>
</dbReference>
<evidence type="ECO:0000313" key="8">
    <source>
        <dbReference type="EMBL" id="MFC5509443.1"/>
    </source>
</evidence>
<keyword evidence="3 7" id="KW-0808">Transferase</keyword>
<dbReference type="PRINTS" id="PR00105">
    <property type="entry name" value="C5METTRFRASE"/>
</dbReference>
<dbReference type="InterPro" id="IPR050390">
    <property type="entry name" value="C5-Methyltransferase"/>
</dbReference>
<comment type="catalytic activity">
    <reaction evidence="6">
        <text>a 2'-deoxycytidine in DNA + S-adenosyl-L-methionine = a 5-methyl-2'-deoxycytidine in DNA + S-adenosyl-L-homocysteine + H(+)</text>
        <dbReference type="Rhea" id="RHEA:13681"/>
        <dbReference type="Rhea" id="RHEA-COMP:11369"/>
        <dbReference type="Rhea" id="RHEA-COMP:11370"/>
        <dbReference type="ChEBI" id="CHEBI:15378"/>
        <dbReference type="ChEBI" id="CHEBI:57856"/>
        <dbReference type="ChEBI" id="CHEBI:59789"/>
        <dbReference type="ChEBI" id="CHEBI:85452"/>
        <dbReference type="ChEBI" id="CHEBI:85454"/>
        <dbReference type="EC" id="2.1.1.37"/>
    </reaction>
</comment>
<evidence type="ECO:0000256" key="3">
    <source>
        <dbReference type="ARBA" id="ARBA00022679"/>
    </source>
</evidence>
<evidence type="ECO:0000256" key="2">
    <source>
        <dbReference type="ARBA" id="ARBA00022603"/>
    </source>
</evidence>
<feature type="active site" evidence="7">
    <location>
        <position position="96"/>
    </location>
</feature>
<dbReference type="PROSITE" id="PS00094">
    <property type="entry name" value="C5_MTASE_1"/>
    <property type="match status" value="1"/>
</dbReference>
<organism evidence="8 9">
    <name type="scientific">Bosea massiliensis</name>
    <dbReference type="NCBI Taxonomy" id="151419"/>
    <lineage>
        <taxon>Bacteria</taxon>
        <taxon>Pseudomonadati</taxon>
        <taxon>Pseudomonadota</taxon>
        <taxon>Alphaproteobacteria</taxon>
        <taxon>Hyphomicrobiales</taxon>
        <taxon>Boseaceae</taxon>
        <taxon>Bosea</taxon>
    </lineage>
</organism>
<accession>A0ABW0PB78</accession>
<comment type="similarity">
    <text evidence="7">Belongs to the class I-like SAM-binding methyltransferase superfamily. C5-methyltransferase family.</text>
</comment>
<keyword evidence="5" id="KW-0680">Restriction system</keyword>
<dbReference type="Pfam" id="PF00145">
    <property type="entry name" value="DNA_methylase"/>
    <property type="match status" value="1"/>
</dbReference>
<proteinExistence type="inferred from homology"/>